<organism evidence="4 5">
    <name type="scientific">Lomentospora prolificans</name>
    <dbReference type="NCBI Taxonomy" id="41688"/>
    <lineage>
        <taxon>Eukaryota</taxon>
        <taxon>Fungi</taxon>
        <taxon>Dikarya</taxon>
        <taxon>Ascomycota</taxon>
        <taxon>Pezizomycotina</taxon>
        <taxon>Sordariomycetes</taxon>
        <taxon>Hypocreomycetidae</taxon>
        <taxon>Microascales</taxon>
        <taxon>Microascaceae</taxon>
        <taxon>Lomentospora</taxon>
    </lineage>
</organism>
<dbReference type="PANTHER" id="PTHR11552:SF115">
    <property type="entry name" value="DEHYDROGENASE XPTC-RELATED"/>
    <property type="match status" value="1"/>
</dbReference>
<dbReference type="STRING" id="41688.A0A2N3NH12"/>
<evidence type="ECO:0000256" key="2">
    <source>
        <dbReference type="SAM" id="SignalP"/>
    </source>
</evidence>
<dbReference type="InterPro" id="IPR000172">
    <property type="entry name" value="GMC_OxRdtase_N"/>
</dbReference>
<evidence type="ECO:0000313" key="4">
    <source>
        <dbReference type="EMBL" id="PKS11723.1"/>
    </source>
</evidence>
<comment type="caution">
    <text evidence="4">The sequence shown here is derived from an EMBL/GenBank/DDBJ whole genome shotgun (WGS) entry which is preliminary data.</text>
</comment>
<evidence type="ECO:0000313" key="5">
    <source>
        <dbReference type="Proteomes" id="UP000233524"/>
    </source>
</evidence>
<dbReference type="PANTHER" id="PTHR11552">
    <property type="entry name" value="GLUCOSE-METHANOL-CHOLINE GMC OXIDOREDUCTASE"/>
    <property type="match status" value="1"/>
</dbReference>
<dbReference type="InterPro" id="IPR036188">
    <property type="entry name" value="FAD/NAD-bd_sf"/>
</dbReference>
<dbReference type="OrthoDB" id="269227at2759"/>
<feature type="signal peptide" evidence="2">
    <location>
        <begin position="1"/>
        <end position="21"/>
    </location>
</feature>
<dbReference type="Proteomes" id="UP000233524">
    <property type="component" value="Unassembled WGS sequence"/>
</dbReference>
<keyword evidence="2" id="KW-0732">Signal</keyword>
<name>A0A2N3NH12_9PEZI</name>
<dbReference type="VEuPathDB" id="FungiDB:jhhlp_001711"/>
<evidence type="ECO:0000256" key="1">
    <source>
        <dbReference type="ARBA" id="ARBA00010790"/>
    </source>
</evidence>
<feature type="chain" id="PRO_5014878357" description="Glucose-methanol-choline oxidoreductase N-terminal domain-containing protein" evidence="2">
    <location>
        <begin position="22"/>
        <end position="160"/>
    </location>
</feature>
<evidence type="ECO:0000259" key="3">
    <source>
        <dbReference type="Pfam" id="PF00732"/>
    </source>
</evidence>
<dbReference type="SUPFAM" id="SSF51905">
    <property type="entry name" value="FAD/NAD(P)-binding domain"/>
    <property type="match status" value="1"/>
</dbReference>
<gene>
    <name evidence="4" type="ORF">jhhlp_001711</name>
</gene>
<dbReference type="Pfam" id="PF00732">
    <property type="entry name" value="GMC_oxred_N"/>
    <property type="match status" value="1"/>
</dbReference>
<comment type="similarity">
    <text evidence="1">Belongs to the GMC oxidoreductase family.</text>
</comment>
<dbReference type="EMBL" id="NLAX01000005">
    <property type="protein sequence ID" value="PKS11723.1"/>
    <property type="molecule type" value="Genomic_DNA"/>
</dbReference>
<accession>A0A2N3NH12</accession>
<reference evidence="4 5" key="1">
    <citation type="journal article" date="2017" name="G3 (Bethesda)">
        <title>First Draft Genome Sequence of the Pathogenic Fungus Lomentospora prolificans (Formerly Scedosporium prolificans).</title>
        <authorList>
            <person name="Luo R."/>
            <person name="Zimin A."/>
            <person name="Workman R."/>
            <person name="Fan Y."/>
            <person name="Pertea G."/>
            <person name="Grossman N."/>
            <person name="Wear M.P."/>
            <person name="Jia B."/>
            <person name="Miller H."/>
            <person name="Casadevall A."/>
            <person name="Timp W."/>
            <person name="Zhang S.X."/>
            <person name="Salzberg S.L."/>
        </authorList>
    </citation>
    <scope>NUCLEOTIDE SEQUENCE [LARGE SCALE GENOMIC DNA]</scope>
    <source>
        <strain evidence="4 5">JHH-5317</strain>
    </source>
</reference>
<proteinExistence type="inferred from homology"/>
<dbReference type="AlphaFoldDB" id="A0A2N3NH12"/>
<keyword evidence="5" id="KW-1185">Reference proteome</keyword>
<sequence>MGWSSRNIVIALVAFVGCGQSAGILRNLSEIEDSYDYVVAGGGLSGLVVASRLSENPNVSVLVVEYGDFDDSLNAALPYYSKNMQFDNLFYFTSVPQVGLANRTAGLAVGATVGGGSTVNGMAWDRGSKADYDAWEELGNPGWGWEGILHYFRKVDSITF</sequence>
<dbReference type="GO" id="GO:0016614">
    <property type="term" value="F:oxidoreductase activity, acting on CH-OH group of donors"/>
    <property type="evidence" value="ECO:0007669"/>
    <property type="project" value="InterPro"/>
</dbReference>
<dbReference type="InParanoid" id="A0A2N3NH12"/>
<dbReference type="GO" id="GO:0044550">
    <property type="term" value="P:secondary metabolite biosynthetic process"/>
    <property type="evidence" value="ECO:0007669"/>
    <property type="project" value="TreeGrafter"/>
</dbReference>
<dbReference type="InterPro" id="IPR012132">
    <property type="entry name" value="GMC_OxRdtase"/>
</dbReference>
<protein>
    <recommendedName>
        <fullName evidence="3">Glucose-methanol-choline oxidoreductase N-terminal domain-containing protein</fullName>
    </recommendedName>
</protein>
<dbReference type="GO" id="GO:0050660">
    <property type="term" value="F:flavin adenine dinucleotide binding"/>
    <property type="evidence" value="ECO:0007669"/>
    <property type="project" value="InterPro"/>
</dbReference>
<feature type="domain" description="Glucose-methanol-choline oxidoreductase N-terminal" evidence="3">
    <location>
        <begin position="35"/>
        <end position="155"/>
    </location>
</feature>
<dbReference type="Gene3D" id="3.50.50.60">
    <property type="entry name" value="FAD/NAD(P)-binding domain"/>
    <property type="match status" value="1"/>
</dbReference>
<dbReference type="PROSITE" id="PS51257">
    <property type="entry name" value="PROKAR_LIPOPROTEIN"/>
    <property type="match status" value="1"/>
</dbReference>